<sequence>MGYRKMSCFVVTLTDLESLYRALEMMILDLQQQTRSLYHRALEKLRASINYDFLSMENHCYQVLRWTLIQGIGFTLILLTVFCLGIFGHWIYFDFVDTILLGNFWREAVGMVGAVEVLVIYSE</sequence>
<organism evidence="2 3">
    <name type="scientific">Turnera subulata</name>
    <dbReference type="NCBI Taxonomy" id="218843"/>
    <lineage>
        <taxon>Eukaryota</taxon>
        <taxon>Viridiplantae</taxon>
        <taxon>Streptophyta</taxon>
        <taxon>Embryophyta</taxon>
        <taxon>Tracheophyta</taxon>
        <taxon>Spermatophyta</taxon>
        <taxon>Magnoliopsida</taxon>
        <taxon>eudicotyledons</taxon>
        <taxon>Gunneridae</taxon>
        <taxon>Pentapetalae</taxon>
        <taxon>rosids</taxon>
        <taxon>fabids</taxon>
        <taxon>Malpighiales</taxon>
        <taxon>Passifloraceae</taxon>
        <taxon>Turnera</taxon>
    </lineage>
</organism>
<gene>
    <name evidence="2" type="ORF">Tsubulata_051045</name>
</gene>
<evidence type="ECO:0000313" key="3">
    <source>
        <dbReference type="Proteomes" id="UP001141552"/>
    </source>
</evidence>
<dbReference type="Proteomes" id="UP001141552">
    <property type="component" value="Unassembled WGS sequence"/>
</dbReference>
<accession>A0A9Q0JKE0</accession>
<name>A0A9Q0JKE0_9ROSI</name>
<proteinExistence type="predicted"/>
<dbReference type="EMBL" id="JAKUCV010001555">
    <property type="protein sequence ID" value="KAJ4845851.1"/>
    <property type="molecule type" value="Genomic_DNA"/>
</dbReference>
<evidence type="ECO:0000256" key="1">
    <source>
        <dbReference type="SAM" id="Phobius"/>
    </source>
</evidence>
<keyword evidence="1" id="KW-0472">Membrane</keyword>
<reference evidence="2" key="1">
    <citation type="submission" date="2022-02" db="EMBL/GenBank/DDBJ databases">
        <authorList>
            <person name="Henning P.M."/>
            <person name="McCubbin A.G."/>
            <person name="Shore J.S."/>
        </authorList>
    </citation>
    <scope>NUCLEOTIDE SEQUENCE</scope>
    <source>
        <strain evidence="2">F60SS</strain>
        <tissue evidence="2">Leaves</tissue>
    </source>
</reference>
<comment type="caution">
    <text evidence="2">The sequence shown here is derived from an EMBL/GenBank/DDBJ whole genome shotgun (WGS) entry which is preliminary data.</text>
</comment>
<protein>
    <submittedName>
        <fullName evidence="2">Uncharacterized protein</fullName>
    </submittedName>
</protein>
<keyword evidence="1" id="KW-0812">Transmembrane</keyword>
<dbReference type="AlphaFoldDB" id="A0A9Q0JKE0"/>
<keyword evidence="3" id="KW-1185">Reference proteome</keyword>
<reference evidence="2" key="2">
    <citation type="journal article" date="2023" name="Plants (Basel)">
        <title>Annotation of the Turnera subulata (Passifloraceae) Draft Genome Reveals the S-Locus Evolved after the Divergence of Turneroideae from Passifloroideae in a Stepwise Manner.</title>
        <authorList>
            <person name="Henning P.M."/>
            <person name="Roalson E.H."/>
            <person name="Mir W."/>
            <person name="McCubbin A.G."/>
            <person name="Shore J.S."/>
        </authorList>
    </citation>
    <scope>NUCLEOTIDE SEQUENCE</scope>
    <source>
        <strain evidence="2">F60SS</strain>
    </source>
</reference>
<evidence type="ECO:0000313" key="2">
    <source>
        <dbReference type="EMBL" id="KAJ4845851.1"/>
    </source>
</evidence>
<keyword evidence="1" id="KW-1133">Transmembrane helix</keyword>
<feature type="transmembrane region" description="Helical" evidence="1">
    <location>
        <begin position="72"/>
        <end position="92"/>
    </location>
</feature>